<dbReference type="PROSITE" id="PS50192">
    <property type="entry name" value="T_SNARE"/>
    <property type="match status" value="1"/>
</dbReference>
<keyword evidence="4 7" id="KW-1133">Transmembrane helix</keyword>
<evidence type="ECO:0000313" key="9">
    <source>
        <dbReference type="EMBL" id="CAD7242702.1"/>
    </source>
</evidence>
<dbReference type="AlphaFoldDB" id="A0A7R8X2B5"/>
<sequence>MRSPSWPMKYEECQRLVSEVEDALSKRDQYPQNAQQYSANAAAARRTLMKLQPMLVHSLEETAKEHSSFLISRMERDRREELIHALQRRTELLQNELQMPSTQGASAFSSGPSSSTSKEELFRTSSASQVYGHNQSESSFDHRATSFNDPQFQRQQQQRLLQVNILFEEQDEGLDMLAESIRRQKNLAQAINVEATSQTEILDDLARGMEQTHDRIVRETGEVKVITRKTGTCWYWVAIFALLIAIIIVLSVPG</sequence>
<accession>A0A7R8X2B5</accession>
<feature type="transmembrane region" description="Helical" evidence="7">
    <location>
        <begin position="233"/>
        <end position="252"/>
    </location>
</feature>
<evidence type="ECO:0000256" key="3">
    <source>
        <dbReference type="ARBA" id="ARBA00022692"/>
    </source>
</evidence>
<evidence type="ECO:0000256" key="5">
    <source>
        <dbReference type="ARBA" id="ARBA00023136"/>
    </source>
</evidence>
<feature type="compositionally biased region" description="Low complexity" evidence="6">
    <location>
        <begin position="106"/>
        <end position="116"/>
    </location>
</feature>
<keyword evidence="5 7" id="KW-0472">Membrane</keyword>
<dbReference type="PANTHER" id="PTHR12791">
    <property type="entry name" value="GOLGI SNARE BET1-RELATED"/>
    <property type="match status" value="1"/>
</dbReference>
<feature type="compositionally biased region" description="Polar residues" evidence="6">
    <location>
        <begin position="123"/>
        <end position="138"/>
    </location>
</feature>
<evidence type="ECO:0000256" key="4">
    <source>
        <dbReference type="ARBA" id="ARBA00022989"/>
    </source>
</evidence>
<keyword evidence="3 7" id="KW-0812">Transmembrane</keyword>
<dbReference type="InterPro" id="IPR000727">
    <property type="entry name" value="T_SNARE_dom"/>
</dbReference>
<dbReference type="EMBL" id="LR899822">
    <property type="protein sequence ID" value="CAD7242702.1"/>
    <property type="molecule type" value="Genomic_DNA"/>
</dbReference>
<keyword evidence="2" id="KW-0813">Transport</keyword>
<evidence type="ECO:0000256" key="6">
    <source>
        <dbReference type="SAM" id="MobiDB-lite"/>
    </source>
</evidence>
<dbReference type="EMBL" id="CAJPEV010000305">
    <property type="protein sequence ID" value="CAG0883743.1"/>
    <property type="molecule type" value="Genomic_DNA"/>
</dbReference>
<evidence type="ECO:0000256" key="7">
    <source>
        <dbReference type="SAM" id="Phobius"/>
    </source>
</evidence>
<evidence type="ECO:0000256" key="1">
    <source>
        <dbReference type="ARBA" id="ARBA00004167"/>
    </source>
</evidence>
<dbReference type="Gene3D" id="1.20.5.110">
    <property type="match status" value="1"/>
</dbReference>
<dbReference type="GO" id="GO:0005794">
    <property type="term" value="C:Golgi apparatus"/>
    <property type="evidence" value="ECO:0007669"/>
    <property type="project" value="UniProtKB-ARBA"/>
</dbReference>
<dbReference type="OrthoDB" id="428895at2759"/>
<evidence type="ECO:0000256" key="2">
    <source>
        <dbReference type="ARBA" id="ARBA00022448"/>
    </source>
</evidence>
<name>A0A7R8X2B5_9CRUS</name>
<dbReference type="SMART" id="SM00397">
    <property type="entry name" value="t_SNARE"/>
    <property type="match status" value="1"/>
</dbReference>
<organism evidence="9">
    <name type="scientific">Darwinula stevensoni</name>
    <dbReference type="NCBI Taxonomy" id="69355"/>
    <lineage>
        <taxon>Eukaryota</taxon>
        <taxon>Metazoa</taxon>
        <taxon>Ecdysozoa</taxon>
        <taxon>Arthropoda</taxon>
        <taxon>Crustacea</taxon>
        <taxon>Oligostraca</taxon>
        <taxon>Ostracoda</taxon>
        <taxon>Podocopa</taxon>
        <taxon>Podocopida</taxon>
        <taxon>Darwinulocopina</taxon>
        <taxon>Darwinuloidea</taxon>
        <taxon>Darwinulidae</taxon>
        <taxon>Darwinula</taxon>
    </lineage>
</organism>
<dbReference type="SUPFAM" id="SSF58038">
    <property type="entry name" value="SNARE fusion complex"/>
    <property type="match status" value="1"/>
</dbReference>
<protein>
    <recommendedName>
        <fullName evidence="8">t-SNARE coiled-coil homology domain-containing protein</fullName>
    </recommendedName>
</protein>
<evidence type="ECO:0000313" key="10">
    <source>
        <dbReference type="Proteomes" id="UP000677054"/>
    </source>
</evidence>
<evidence type="ECO:0000259" key="8">
    <source>
        <dbReference type="PROSITE" id="PS50192"/>
    </source>
</evidence>
<comment type="subcellular location">
    <subcellularLocation>
        <location evidence="1">Membrane</location>
        <topology evidence="1">Single-pass membrane protein</topology>
    </subcellularLocation>
</comment>
<dbReference type="Proteomes" id="UP000677054">
    <property type="component" value="Unassembled WGS sequence"/>
</dbReference>
<reference evidence="9" key="1">
    <citation type="submission" date="2020-11" db="EMBL/GenBank/DDBJ databases">
        <authorList>
            <person name="Tran Van P."/>
        </authorList>
    </citation>
    <scope>NUCLEOTIDE SEQUENCE</scope>
</reference>
<keyword evidence="10" id="KW-1185">Reference proteome</keyword>
<proteinExistence type="predicted"/>
<feature type="region of interest" description="Disordered" evidence="6">
    <location>
        <begin position="99"/>
        <end position="145"/>
    </location>
</feature>
<dbReference type="GO" id="GO:0016020">
    <property type="term" value="C:membrane"/>
    <property type="evidence" value="ECO:0007669"/>
    <property type="project" value="UniProtKB-SubCell"/>
</dbReference>
<feature type="domain" description="T-SNARE coiled-coil homology" evidence="8">
    <location>
        <begin position="164"/>
        <end position="226"/>
    </location>
</feature>
<gene>
    <name evidence="9" type="ORF">DSTB1V02_LOCUS2655</name>
</gene>